<evidence type="ECO:0000313" key="3">
    <source>
        <dbReference type="Proteomes" id="UP000775547"/>
    </source>
</evidence>
<dbReference type="EMBL" id="JABCKV010001319">
    <property type="protein sequence ID" value="KAG5640046.1"/>
    <property type="molecule type" value="Genomic_DNA"/>
</dbReference>
<reference evidence="2" key="1">
    <citation type="submission" date="2020-07" db="EMBL/GenBank/DDBJ databases">
        <authorList>
            <person name="Nieuwenhuis M."/>
            <person name="Van De Peppel L.J.J."/>
        </authorList>
    </citation>
    <scope>NUCLEOTIDE SEQUENCE</scope>
    <source>
        <strain evidence="2">AP01</strain>
        <tissue evidence="2">Mycelium</tissue>
    </source>
</reference>
<dbReference type="AlphaFoldDB" id="A0A9P7K6D2"/>
<comment type="caution">
    <text evidence="2">The sequence shown here is derived from an EMBL/GenBank/DDBJ whole genome shotgun (WGS) entry which is preliminary data.</text>
</comment>
<organism evidence="2 3">
    <name type="scientific">Asterophora parasitica</name>
    <dbReference type="NCBI Taxonomy" id="117018"/>
    <lineage>
        <taxon>Eukaryota</taxon>
        <taxon>Fungi</taxon>
        <taxon>Dikarya</taxon>
        <taxon>Basidiomycota</taxon>
        <taxon>Agaricomycotina</taxon>
        <taxon>Agaricomycetes</taxon>
        <taxon>Agaricomycetidae</taxon>
        <taxon>Agaricales</taxon>
        <taxon>Tricholomatineae</taxon>
        <taxon>Lyophyllaceae</taxon>
        <taxon>Asterophora</taxon>
    </lineage>
</organism>
<dbReference type="Proteomes" id="UP000775547">
    <property type="component" value="Unassembled WGS sequence"/>
</dbReference>
<sequence>MPAVLLSDSLDSEPLPDLALSFLLYPQVRNWLCVVQHSFHPHIQDEVTKLREAIAKESWDQKGKFPPTLKPLLSSLAIRLDEYDDHFFNLMPTLFPYNKFTMSKLIKRTVFQDHIALLTERQDALLVELAAQAKEGFAKAEEEWNPACLHGTNARKNFASRGRCTHLSRTRRARRAIDD</sequence>
<dbReference type="InterPro" id="IPR026947">
    <property type="entry name" value="UBN_middle_dom"/>
</dbReference>
<dbReference type="OrthoDB" id="5576775at2759"/>
<keyword evidence="3" id="KW-1185">Reference proteome</keyword>
<gene>
    <name evidence="2" type="ORF">DXG03_001534</name>
</gene>
<feature type="domain" description="Ubinuclein middle" evidence="1">
    <location>
        <begin position="37"/>
        <end position="156"/>
    </location>
</feature>
<accession>A0A9P7K6D2</accession>
<reference evidence="2" key="2">
    <citation type="submission" date="2021-10" db="EMBL/GenBank/DDBJ databases">
        <title>Phylogenomics reveals ancestral predisposition of the termite-cultivated fungus Termitomyces towards a domesticated lifestyle.</title>
        <authorList>
            <person name="Auxier B."/>
            <person name="Grum-Grzhimaylo A."/>
            <person name="Cardenas M.E."/>
            <person name="Lodge J.D."/>
            <person name="Laessoe T."/>
            <person name="Pedersen O."/>
            <person name="Smith M.E."/>
            <person name="Kuyper T.W."/>
            <person name="Franco-Molano E.A."/>
            <person name="Baroni T.J."/>
            <person name="Aanen D.K."/>
        </authorList>
    </citation>
    <scope>NUCLEOTIDE SEQUENCE</scope>
    <source>
        <strain evidence="2">AP01</strain>
        <tissue evidence="2">Mycelium</tissue>
    </source>
</reference>
<protein>
    <recommendedName>
        <fullName evidence="1">Ubinuclein middle domain-containing protein</fullName>
    </recommendedName>
</protein>
<proteinExistence type="predicted"/>
<evidence type="ECO:0000313" key="2">
    <source>
        <dbReference type="EMBL" id="KAG5640046.1"/>
    </source>
</evidence>
<dbReference type="Pfam" id="PF14075">
    <property type="entry name" value="UBN_AB"/>
    <property type="match status" value="1"/>
</dbReference>
<name>A0A9P7K6D2_9AGAR</name>
<evidence type="ECO:0000259" key="1">
    <source>
        <dbReference type="Pfam" id="PF14075"/>
    </source>
</evidence>